<proteinExistence type="inferred from homology"/>
<organism evidence="5 6">
    <name type="scientific">Caenorhabditis japonica</name>
    <dbReference type="NCBI Taxonomy" id="281687"/>
    <lineage>
        <taxon>Eukaryota</taxon>
        <taxon>Metazoa</taxon>
        <taxon>Ecdysozoa</taxon>
        <taxon>Nematoda</taxon>
        <taxon>Chromadorea</taxon>
        <taxon>Rhabditida</taxon>
        <taxon>Rhabditina</taxon>
        <taxon>Rhabditomorpha</taxon>
        <taxon>Rhabditoidea</taxon>
        <taxon>Rhabditidae</taxon>
        <taxon>Peloderinae</taxon>
        <taxon>Caenorhabditis</taxon>
    </lineage>
</organism>
<sequence length="338" mass="38411">MIVFIFSFLYLVTVIQANLLGNFTPEFFDINIDRNHPEKIYKAFEEFTIKYKRNYKDLAERKLRFNNFVKSFNKVDKLNSDAEKAGYDTSFGINKFSDWSSTEFSSALSHVPPPPPSVDDVPRLNITIYGKVNETRFKRKSTRYPDSFDLRDIKKNGRYIVGEVKSQGNCACCWGFAVTAVMETVNAVSTGKFTSLSDQEICDCGTEGTPGCSGGNLPMGIKYVRQYGLSSDNEYPFDENRAKKSRKCRVKSTTRIIPPEYNGGVIVIDDCYNAAEWHAGAIVGYGTTEDRRGRLHNYWIIKNSWDDDWGENGYVRIKRNVDWCAIEESPVTADMSSA</sequence>
<feature type="chain" id="PRO_5035814767" evidence="2">
    <location>
        <begin position="18"/>
        <end position="338"/>
    </location>
</feature>
<dbReference type="InterPro" id="IPR000668">
    <property type="entry name" value="Peptidase_C1A_C"/>
</dbReference>
<accession>A0A8R1IAN9</accession>
<feature type="domain" description="Peptidase C1A papain C-terminal" evidence="3">
    <location>
        <begin position="144"/>
        <end position="334"/>
    </location>
</feature>
<dbReference type="InterPro" id="IPR038765">
    <property type="entry name" value="Papain-like_cys_pep_sf"/>
</dbReference>
<dbReference type="Pfam" id="PF00112">
    <property type="entry name" value="Peptidase_C1"/>
    <property type="match status" value="2"/>
</dbReference>
<dbReference type="InterPro" id="IPR025661">
    <property type="entry name" value="Pept_asp_AS"/>
</dbReference>
<dbReference type="SMART" id="SM00645">
    <property type="entry name" value="Pept_C1"/>
    <property type="match status" value="1"/>
</dbReference>
<evidence type="ECO:0000313" key="6">
    <source>
        <dbReference type="Proteomes" id="UP000005237"/>
    </source>
</evidence>
<dbReference type="SMART" id="SM00848">
    <property type="entry name" value="Inhibitor_I29"/>
    <property type="match status" value="1"/>
</dbReference>
<dbReference type="InterPro" id="IPR013201">
    <property type="entry name" value="Prot_inhib_I29"/>
</dbReference>
<dbReference type="Proteomes" id="UP000005237">
    <property type="component" value="Unassembled WGS sequence"/>
</dbReference>
<dbReference type="InterPro" id="IPR039417">
    <property type="entry name" value="Peptidase_C1A_papain-like"/>
</dbReference>
<feature type="signal peptide" evidence="2">
    <location>
        <begin position="1"/>
        <end position="17"/>
    </location>
</feature>
<dbReference type="PANTHER" id="PTHR12411">
    <property type="entry name" value="CYSTEINE PROTEASE FAMILY C1-RELATED"/>
    <property type="match status" value="1"/>
</dbReference>
<dbReference type="AlphaFoldDB" id="A0A8R1IAN9"/>
<dbReference type="SUPFAM" id="SSF54001">
    <property type="entry name" value="Cysteine proteinases"/>
    <property type="match status" value="1"/>
</dbReference>
<dbReference type="Gene3D" id="3.90.70.10">
    <property type="entry name" value="Cysteine proteinases"/>
    <property type="match status" value="2"/>
</dbReference>
<evidence type="ECO:0000259" key="3">
    <source>
        <dbReference type="SMART" id="SM00645"/>
    </source>
</evidence>
<name>A0A8R1IAN9_CAEJA</name>
<dbReference type="PROSITE" id="PS00640">
    <property type="entry name" value="THIOL_PROTEASE_ASN"/>
    <property type="match status" value="1"/>
</dbReference>
<evidence type="ECO:0000256" key="1">
    <source>
        <dbReference type="ARBA" id="ARBA00008455"/>
    </source>
</evidence>
<keyword evidence="2" id="KW-0732">Signal</keyword>
<protein>
    <submittedName>
        <fullName evidence="5">Uncharacterized protein</fullName>
    </submittedName>
</protein>
<feature type="domain" description="Cathepsin propeptide inhibitor" evidence="4">
    <location>
        <begin position="44"/>
        <end position="104"/>
    </location>
</feature>
<reference evidence="6" key="1">
    <citation type="submission" date="2010-08" db="EMBL/GenBank/DDBJ databases">
        <authorList>
            <consortium name="Caenorhabditis japonica Sequencing Consortium"/>
            <person name="Wilson R.K."/>
        </authorList>
    </citation>
    <scope>NUCLEOTIDE SEQUENCE [LARGE SCALE GENOMIC DNA]</scope>
    <source>
        <strain evidence="6">DF5081</strain>
    </source>
</reference>
<evidence type="ECO:0000256" key="2">
    <source>
        <dbReference type="SAM" id="SignalP"/>
    </source>
</evidence>
<dbReference type="EnsemblMetazoa" id="CJA29196.1">
    <property type="protein sequence ID" value="CJA29196.1"/>
    <property type="gene ID" value="WBGene00184770"/>
</dbReference>
<dbReference type="PRINTS" id="PR00705">
    <property type="entry name" value="PAPAIN"/>
</dbReference>
<dbReference type="CDD" id="cd02248">
    <property type="entry name" value="Peptidase_C1A"/>
    <property type="match status" value="1"/>
</dbReference>
<dbReference type="InterPro" id="IPR013128">
    <property type="entry name" value="Peptidase_C1A"/>
</dbReference>
<dbReference type="GO" id="GO:0008234">
    <property type="term" value="F:cysteine-type peptidase activity"/>
    <property type="evidence" value="ECO:0007669"/>
    <property type="project" value="InterPro"/>
</dbReference>
<dbReference type="Pfam" id="PF08246">
    <property type="entry name" value="Inhibitor_I29"/>
    <property type="match status" value="1"/>
</dbReference>
<comment type="similarity">
    <text evidence="1">Belongs to the peptidase C1 family.</text>
</comment>
<dbReference type="GO" id="GO:0006508">
    <property type="term" value="P:proteolysis"/>
    <property type="evidence" value="ECO:0007669"/>
    <property type="project" value="InterPro"/>
</dbReference>
<evidence type="ECO:0000313" key="5">
    <source>
        <dbReference type="EnsemblMetazoa" id="CJA29196.1"/>
    </source>
</evidence>
<keyword evidence="6" id="KW-1185">Reference proteome</keyword>
<reference evidence="5" key="2">
    <citation type="submission" date="2022-06" db="UniProtKB">
        <authorList>
            <consortium name="EnsemblMetazoa"/>
        </authorList>
    </citation>
    <scope>IDENTIFICATION</scope>
    <source>
        <strain evidence="5">DF5081</strain>
    </source>
</reference>
<evidence type="ECO:0000259" key="4">
    <source>
        <dbReference type="SMART" id="SM00848"/>
    </source>
</evidence>